<gene>
    <name evidence="3" type="ORF">FDP08_01125</name>
</gene>
<dbReference type="RefSeq" id="WP_137434210.1">
    <property type="nucleotide sequence ID" value="NZ_JANRHC010000004.1"/>
</dbReference>
<protein>
    <recommendedName>
        <fullName evidence="5">Lipoprotein</fullName>
    </recommendedName>
</protein>
<dbReference type="AlphaFoldDB" id="A0A4U6R1Y7"/>
<comment type="caution">
    <text evidence="3">The sequence shown here is derived from an EMBL/GenBank/DDBJ whole genome shotgun (WGS) entry which is preliminary data.</text>
</comment>
<feature type="signal peptide" evidence="2">
    <location>
        <begin position="1"/>
        <end position="27"/>
    </location>
</feature>
<dbReference type="OrthoDB" id="6362972at2"/>
<evidence type="ECO:0008006" key="5">
    <source>
        <dbReference type="Google" id="ProtNLM"/>
    </source>
</evidence>
<sequence length="201" mass="21856">MKYPGFFRSLSLCVAVVPLLLSGCASYYSHYAVFPAENSQGEARQVKLTWQTAEYPGWWVVDNKSTPITIETQCSARKWRLVDDSHDEAGGADCGNGIRACGVQGEDVLARNDTPAGPGTRCMAINPGEPDARITDIDSSLGLLVSCQPARTVRGSGDDSEHIDYIRASAVPYTIYSRKSPRGRLNARPPELDDAVCEDND</sequence>
<dbReference type="Proteomes" id="UP000308488">
    <property type="component" value="Unassembled WGS sequence"/>
</dbReference>
<proteinExistence type="predicted"/>
<reference evidence="3 4" key="1">
    <citation type="submission" date="2019-05" db="EMBL/GenBank/DDBJ databases">
        <title>Marinobacter panjinensis sp. nov., a moderately halophilic bacterium isolated from sea tidal flat environment.</title>
        <authorList>
            <person name="Yang W."/>
            <person name="An M."/>
            <person name="He W."/>
            <person name="Luo X."/>
            <person name="Zhu L."/>
            <person name="Chen G."/>
            <person name="Zhang Y."/>
            <person name="Wang Y."/>
        </authorList>
    </citation>
    <scope>NUCLEOTIDE SEQUENCE [LARGE SCALE GENOMIC DNA]</scope>
    <source>
        <strain evidence="3 4">PJ-16</strain>
    </source>
</reference>
<evidence type="ECO:0000256" key="1">
    <source>
        <dbReference type="SAM" id="MobiDB-lite"/>
    </source>
</evidence>
<dbReference type="PROSITE" id="PS51257">
    <property type="entry name" value="PROKAR_LIPOPROTEIN"/>
    <property type="match status" value="1"/>
</dbReference>
<accession>A0A4U6R1Y7</accession>
<evidence type="ECO:0000313" key="3">
    <source>
        <dbReference type="EMBL" id="TKV66788.1"/>
    </source>
</evidence>
<keyword evidence="2" id="KW-0732">Signal</keyword>
<name>A0A4U6R1Y7_9GAMM</name>
<evidence type="ECO:0000313" key="4">
    <source>
        <dbReference type="Proteomes" id="UP000308488"/>
    </source>
</evidence>
<keyword evidence="4" id="KW-1185">Reference proteome</keyword>
<organism evidence="3 4">
    <name type="scientific">Marinobacter panjinensis</name>
    <dbReference type="NCBI Taxonomy" id="2576384"/>
    <lineage>
        <taxon>Bacteria</taxon>
        <taxon>Pseudomonadati</taxon>
        <taxon>Pseudomonadota</taxon>
        <taxon>Gammaproteobacteria</taxon>
        <taxon>Pseudomonadales</taxon>
        <taxon>Marinobacteraceae</taxon>
        <taxon>Marinobacter</taxon>
    </lineage>
</organism>
<evidence type="ECO:0000256" key="2">
    <source>
        <dbReference type="SAM" id="SignalP"/>
    </source>
</evidence>
<dbReference type="EMBL" id="SZYH01000001">
    <property type="protein sequence ID" value="TKV66788.1"/>
    <property type="molecule type" value="Genomic_DNA"/>
</dbReference>
<feature type="chain" id="PRO_5020875357" description="Lipoprotein" evidence="2">
    <location>
        <begin position="28"/>
        <end position="201"/>
    </location>
</feature>
<feature type="compositionally biased region" description="Acidic residues" evidence="1">
    <location>
        <begin position="192"/>
        <end position="201"/>
    </location>
</feature>
<feature type="region of interest" description="Disordered" evidence="1">
    <location>
        <begin position="180"/>
        <end position="201"/>
    </location>
</feature>